<keyword evidence="1 10" id="KW-0963">Cytoplasm</keyword>
<evidence type="ECO:0000256" key="4">
    <source>
        <dbReference type="ARBA" id="ARBA00022741"/>
    </source>
</evidence>
<organism evidence="15 16">
    <name type="scientific">Caldanaerobius fijiensis DSM 17918</name>
    <dbReference type="NCBI Taxonomy" id="1121256"/>
    <lineage>
        <taxon>Bacteria</taxon>
        <taxon>Bacillati</taxon>
        <taxon>Bacillota</taxon>
        <taxon>Clostridia</taxon>
        <taxon>Thermoanaerobacterales</taxon>
        <taxon>Thermoanaerobacteraceae</taxon>
        <taxon>Caldanaerobius</taxon>
    </lineage>
</organism>
<evidence type="ECO:0000256" key="3">
    <source>
        <dbReference type="ARBA" id="ARBA00022618"/>
    </source>
</evidence>
<dbReference type="InterPro" id="IPR051046">
    <property type="entry name" value="MurCDEF_CellWall_CoF430Synth"/>
</dbReference>
<dbReference type="EMBL" id="FQVH01000001">
    <property type="protein sequence ID" value="SHE38726.1"/>
    <property type="molecule type" value="Genomic_DNA"/>
</dbReference>
<dbReference type="SUPFAM" id="SSF53623">
    <property type="entry name" value="MurD-like peptide ligases, catalytic domain"/>
    <property type="match status" value="1"/>
</dbReference>
<evidence type="ECO:0000256" key="9">
    <source>
        <dbReference type="ARBA" id="ARBA00023316"/>
    </source>
</evidence>
<keyword evidence="3 10" id="KW-0132">Cell division</keyword>
<feature type="domain" description="Mur ligase C-terminal" evidence="13">
    <location>
        <begin position="317"/>
        <end position="444"/>
    </location>
</feature>
<dbReference type="Proteomes" id="UP000184088">
    <property type="component" value="Unassembled WGS sequence"/>
</dbReference>
<dbReference type="SUPFAM" id="SSF53244">
    <property type="entry name" value="MurD-like peptide ligases, peptide-binding domain"/>
    <property type="match status" value="1"/>
</dbReference>
<keyword evidence="6 10" id="KW-0133">Cell shape</keyword>
<dbReference type="InterPro" id="IPR005863">
    <property type="entry name" value="UDP-N-AcMur_synth"/>
</dbReference>
<comment type="pathway">
    <text evidence="10 11">Cell wall biogenesis; peptidoglycan biosynthesis.</text>
</comment>
<comment type="subcellular location">
    <subcellularLocation>
        <location evidence="10 11">Cytoplasm</location>
    </subcellularLocation>
</comment>
<evidence type="ECO:0000259" key="13">
    <source>
        <dbReference type="Pfam" id="PF02875"/>
    </source>
</evidence>
<dbReference type="SUPFAM" id="SSF63418">
    <property type="entry name" value="MurE/MurF N-terminal domain"/>
    <property type="match status" value="1"/>
</dbReference>
<dbReference type="GO" id="GO:0009252">
    <property type="term" value="P:peptidoglycan biosynthetic process"/>
    <property type="evidence" value="ECO:0007669"/>
    <property type="project" value="UniProtKB-UniRule"/>
</dbReference>
<evidence type="ECO:0000256" key="2">
    <source>
        <dbReference type="ARBA" id="ARBA00022598"/>
    </source>
</evidence>
<dbReference type="RefSeq" id="WP_073341213.1">
    <property type="nucleotide sequence ID" value="NZ_FQVH01000001.1"/>
</dbReference>
<keyword evidence="5 10" id="KW-0067">ATP-binding</keyword>
<evidence type="ECO:0000256" key="7">
    <source>
        <dbReference type="ARBA" id="ARBA00022984"/>
    </source>
</evidence>
<keyword evidence="9 10" id="KW-0961">Cell wall biogenesis/degradation</keyword>
<reference evidence="15 16" key="1">
    <citation type="submission" date="2016-11" db="EMBL/GenBank/DDBJ databases">
        <authorList>
            <person name="Jaros S."/>
            <person name="Januszkiewicz K."/>
            <person name="Wedrychowicz H."/>
        </authorList>
    </citation>
    <scope>NUCLEOTIDE SEQUENCE [LARGE SCALE GENOMIC DNA]</scope>
    <source>
        <strain evidence="15 16">DSM 17918</strain>
    </source>
</reference>
<dbReference type="OrthoDB" id="9801978at2"/>
<dbReference type="InterPro" id="IPR013221">
    <property type="entry name" value="Mur_ligase_cen"/>
</dbReference>
<evidence type="ECO:0000313" key="16">
    <source>
        <dbReference type="Proteomes" id="UP000184088"/>
    </source>
</evidence>
<dbReference type="HAMAP" id="MF_02019">
    <property type="entry name" value="MurF"/>
    <property type="match status" value="1"/>
</dbReference>
<dbReference type="Gene3D" id="3.40.1390.10">
    <property type="entry name" value="MurE/MurF, N-terminal domain"/>
    <property type="match status" value="1"/>
</dbReference>
<dbReference type="InterPro" id="IPR000713">
    <property type="entry name" value="Mur_ligase_N"/>
</dbReference>
<keyword evidence="4 10" id="KW-0547">Nucleotide-binding</keyword>
<dbReference type="EC" id="6.3.2.10" evidence="10 11"/>
<feature type="domain" description="Mur ligase N-terminal catalytic" evidence="12">
    <location>
        <begin position="24"/>
        <end position="95"/>
    </location>
</feature>
<feature type="binding site" evidence="10">
    <location>
        <begin position="110"/>
        <end position="116"/>
    </location>
    <ligand>
        <name>ATP</name>
        <dbReference type="ChEBI" id="CHEBI:30616"/>
    </ligand>
</feature>
<dbReference type="Gene3D" id="3.40.1190.10">
    <property type="entry name" value="Mur-like, catalytic domain"/>
    <property type="match status" value="1"/>
</dbReference>
<dbReference type="InterPro" id="IPR004101">
    <property type="entry name" value="Mur_ligase_C"/>
</dbReference>
<comment type="catalytic activity">
    <reaction evidence="10 11">
        <text>D-alanyl-D-alanine + UDP-N-acetyl-alpha-D-muramoyl-L-alanyl-gamma-D-glutamyl-meso-2,6-diaminopimelate + ATP = UDP-N-acetyl-alpha-D-muramoyl-L-alanyl-gamma-D-glutamyl-meso-2,6-diaminopimeloyl-D-alanyl-D-alanine + ADP + phosphate + H(+)</text>
        <dbReference type="Rhea" id="RHEA:28374"/>
        <dbReference type="ChEBI" id="CHEBI:15378"/>
        <dbReference type="ChEBI" id="CHEBI:30616"/>
        <dbReference type="ChEBI" id="CHEBI:43474"/>
        <dbReference type="ChEBI" id="CHEBI:57822"/>
        <dbReference type="ChEBI" id="CHEBI:61386"/>
        <dbReference type="ChEBI" id="CHEBI:83905"/>
        <dbReference type="ChEBI" id="CHEBI:456216"/>
        <dbReference type="EC" id="6.3.2.10"/>
    </reaction>
</comment>
<keyword evidence="2 10" id="KW-0436">Ligase</keyword>
<dbReference type="STRING" id="1121256.SAMN02746089_00200"/>
<proteinExistence type="inferred from homology"/>
<comment type="function">
    <text evidence="10 11">Involved in cell wall formation. Catalyzes the final step in the synthesis of UDP-N-acetylmuramoyl-pentapeptide, the precursor of murein.</text>
</comment>
<comment type="similarity">
    <text evidence="10">Belongs to the MurCDEF family. MurF subfamily.</text>
</comment>
<dbReference type="GO" id="GO:0005524">
    <property type="term" value="F:ATP binding"/>
    <property type="evidence" value="ECO:0007669"/>
    <property type="project" value="UniProtKB-UniRule"/>
</dbReference>
<evidence type="ECO:0000256" key="8">
    <source>
        <dbReference type="ARBA" id="ARBA00023306"/>
    </source>
</evidence>
<evidence type="ECO:0000259" key="12">
    <source>
        <dbReference type="Pfam" id="PF01225"/>
    </source>
</evidence>
<dbReference type="Pfam" id="PF08245">
    <property type="entry name" value="Mur_ligase_M"/>
    <property type="match status" value="1"/>
</dbReference>
<dbReference type="InterPro" id="IPR035911">
    <property type="entry name" value="MurE/MurF_N"/>
</dbReference>
<dbReference type="GO" id="GO:0071555">
    <property type="term" value="P:cell wall organization"/>
    <property type="evidence" value="ECO:0007669"/>
    <property type="project" value="UniProtKB-KW"/>
</dbReference>
<feature type="domain" description="Mur ligase central" evidence="14">
    <location>
        <begin position="108"/>
        <end position="294"/>
    </location>
</feature>
<sequence length="466" mass="52022">MFSIDDILSATGGKLVCGTKNVNITGITTDSRTVKNGDLFIPLKGQNFDGHDFIWQALENGAVAVMSSKDLALETSKVVIKVDDTLVALQRIAEYHRRRFDRLKVIGVTGSTGKTTTKEMISCILSQKYNILKTKGNYNNQIGLPLTILNLKPEHDIAVLEMGMSSFGEIRNLKNIAKPDIAVYTNIGISHIEKLGSRENILRAKLEMIEDFTEDDYVVLNADDDMLLKAKENMHSRVITYGVDRGDIRAFGIEQRDKLHFNVKFPGADDGVLNVEIDTYGKHNVYNALAAIAVGFIYKLDATDIITGLRDYRPEKMRLNIVKTKDLIIIDDAYNASPDSMKAAIDVLHDIGKDGFKTIAVLGDMKELGDYSYIAHRDVGKYVHQKGIDILVSVGRFAGYIADGALECGMEPERIYKADDNREAIELLKKILKKGDVILVKGSRAMMMEEITSFLRREEICEYLPN</sequence>
<dbReference type="Pfam" id="PF01225">
    <property type="entry name" value="Mur_ligase"/>
    <property type="match status" value="1"/>
</dbReference>
<evidence type="ECO:0000256" key="5">
    <source>
        <dbReference type="ARBA" id="ARBA00022840"/>
    </source>
</evidence>
<dbReference type="UniPathway" id="UPA00219"/>
<evidence type="ECO:0000259" key="14">
    <source>
        <dbReference type="Pfam" id="PF08245"/>
    </source>
</evidence>
<protein>
    <recommendedName>
        <fullName evidence="10 11">UDP-N-acetylmuramoyl-tripeptide--D-alanyl-D-alanine ligase</fullName>
        <ecNumber evidence="10 11">6.3.2.10</ecNumber>
    </recommendedName>
    <alternativeName>
        <fullName evidence="10">D-alanyl-D-alanine-adding enzyme</fullName>
    </alternativeName>
</protein>
<dbReference type="GO" id="GO:0005737">
    <property type="term" value="C:cytoplasm"/>
    <property type="evidence" value="ECO:0007669"/>
    <property type="project" value="UniProtKB-SubCell"/>
</dbReference>
<dbReference type="PANTHER" id="PTHR43024:SF1">
    <property type="entry name" value="UDP-N-ACETYLMURAMOYL-TRIPEPTIDE--D-ALANYL-D-ALANINE LIGASE"/>
    <property type="match status" value="1"/>
</dbReference>
<gene>
    <name evidence="10" type="primary">murF</name>
    <name evidence="15" type="ORF">SAMN02746089_00200</name>
</gene>
<dbReference type="InterPro" id="IPR036565">
    <property type="entry name" value="Mur-like_cat_sf"/>
</dbReference>
<dbReference type="InterPro" id="IPR036615">
    <property type="entry name" value="Mur_ligase_C_dom_sf"/>
</dbReference>
<dbReference type="NCBIfam" id="TIGR01143">
    <property type="entry name" value="murF"/>
    <property type="match status" value="1"/>
</dbReference>
<dbReference type="GO" id="GO:0008766">
    <property type="term" value="F:UDP-N-acetylmuramoylalanyl-D-glutamyl-2,6-diaminopimelate-D-alanyl-D-alanine ligase activity"/>
    <property type="evidence" value="ECO:0007669"/>
    <property type="project" value="RHEA"/>
</dbReference>
<dbReference type="AlphaFoldDB" id="A0A1M4T2P2"/>
<keyword evidence="7 10" id="KW-0573">Peptidoglycan synthesis</keyword>
<evidence type="ECO:0000256" key="10">
    <source>
        <dbReference type="HAMAP-Rule" id="MF_02019"/>
    </source>
</evidence>
<dbReference type="Pfam" id="PF02875">
    <property type="entry name" value="Mur_ligase_C"/>
    <property type="match status" value="1"/>
</dbReference>
<evidence type="ECO:0000256" key="6">
    <source>
        <dbReference type="ARBA" id="ARBA00022960"/>
    </source>
</evidence>
<keyword evidence="16" id="KW-1185">Reference proteome</keyword>
<dbReference type="GO" id="GO:0051301">
    <property type="term" value="P:cell division"/>
    <property type="evidence" value="ECO:0007669"/>
    <property type="project" value="UniProtKB-KW"/>
</dbReference>
<dbReference type="Gene3D" id="3.90.190.20">
    <property type="entry name" value="Mur ligase, C-terminal domain"/>
    <property type="match status" value="1"/>
</dbReference>
<dbReference type="PANTHER" id="PTHR43024">
    <property type="entry name" value="UDP-N-ACETYLMURAMOYL-TRIPEPTIDE--D-ALANYL-D-ALANINE LIGASE"/>
    <property type="match status" value="1"/>
</dbReference>
<evidence type="ECO:0000256" key="11">
    <source>
        <dbReference type="RuleBase" id="RU004136"/>
    </source>
</evidence>
<keyword evidence="8 10" id="KW-0131">Cell cycle</keyword>
<dbReference type="GO" id="GO:0008360">
    <property type="term" value="P:regulation of cell shape"/>
    <property type="evidence" value="ECO:0007669"/>
    <property type="project" value="UniProtKB-KW"/>
</dbReference>
<accession>A0A1M4T2P2</accession>
<evidence type="ECO:0000256" key="1">
    <source>
        <dbReference type="ARBA" id="ARBA00022490"/>
    </source>
</evidence>
<evidence type="ECO:0000313" key="15">
    <source>
        <dbReference type="EMBL" id="SHE38726.1"/>
    </source>
</evidence>
<dbReference type="GO" id="GO:0047480">
    <property type="term" value="F:UDP-N-acetylmuramoyl-tripeptide-D-alanyl-D-alanine ligase activity"/>
    <property type="evidence" value="ECO:0007669"/>
    <property type="project" value="UniProtKB-UniRule"/>
</dbReference>
<name>A0A1M4T2P2_9THEO</name>